<dbReference type="PANTHER" id="PTHR35174:SF3">
    <property type="entry name" value="BLL7171 PROTEIN"/>
    <property type="match status" value="1"/>
</dbReference>
<gene>
    <name evidence="3" type="ORF">ACFQ14_08080</name>
</gene>
<organism evidence="3 4">
    <name type="scientific">Pseudahrensia aquimaris</name>
    <dbReference type="NCBI Taxonomy" id="744461"/>
    <lineage>
        <taxon>Bacteria</taxon>
        <taxon>Pseudomonadati</taxon>
        <taxon>Pseudomonadota</taxon>
        <taxon>Alphaproteobacteria</taxon>
        <taxon>Hyphomicrobiales</taxon>
        <taxon>Ahrensiaceae</taxon>
        <taxon>Pseudahrensia</taxon>
    </lineage>
</organism>
<dbReference type="Gene3D" id="3.30.70.1060">
    <property type="entry name" value="Dimeric alpha+beta barrel"/>
    <property type="match status" value="1"/>
</dbReference>
<proteinExistence type="inferred from homology"/>
<dbReference type="InterPro" id="IPR005545">
    <property type="entry name" value="YCII"/>
</dbReference>
<accession>A0ABW3FDT3</accession>
<sequence>MQYMLLIYSSEDITPKPGTEEFGPFMQGYMEMTNAAREAGVLVNGDALQDVATATTVSVRNGKTHVTDGPFAETKEQLGGYYVLDCKNLDEAIKYAAMIPSSQHGRVEIRPVETFD</sequence>
<reference evidence="4" key="1">
    <citation type="journal article" date="2019" name="Int. J. Syst. Evol. Microbiol.">
        <title>The Global Catalogue of Microorganisms (GCM) 10K type strain sequencing project: providing services to taxonomists for standard genome sequencing and annotation.</title>
        <authorList>
            <consortium name="The Broad Institute Genomics Platform"/>
            <consortium name="The Broad Institute Genome Sequencing Center for Infectious Disease"/>
            <person name="Wu L."/>
            <person name="Ma J."/>
        </authorList>
    </citation>
    <scope>NUCLEOTIDE SEQUENCE [LARGE SCALE GENOMIC DNA]</scope>
    <source>
        <strain evidence="4">CCUG 60023</strain>
    </source>
</reference>
<dbReference type="EMBL" id="JBHTJV010000005">
    <property type="protein sequence ID" value="MFD0916360.1"/>
    <property type="molecule type" value="Genomic_DNA"/>
</dbReference>
<evidence type="ECO:0000313" key="3">
    <source>
        <dbReference type="EMBL" id="MFD0916360.1"/>
    </source>
</evidence>
<comment type="similarity">
    <text evidence="1">Belongs to the YciI family.</text>
</comment>
<evidence type="ECO:0000313" key="4">
    <source>
        <dbReference type="Proteomes" id="UP001597101"/>
    </source>
</evidence>
<dbReference type="Pfam" id="PF03795">
    <property type="entry name" value="YCII"/>
    <property type="match status" value="1"/>
</dbReference>
<evidence type="ECO:0000256" key="1">
    <source>
        <dbReference type="ARBA" id="ARBA00007689"/>
    </source>
</evidence>
<evidence type="ECO:0000259" key="2">
    <source>
        <dbReference type="Pfam" id="PF03795"/>
    </source>
</evidence>
<dbReference type="InterPro" id="IPR011008">
    <property type="entry name" value="Dimeric_a/b-barrel"/>
</dbReference>
<dbReference type="Proteomes" id="UP001597101">
    <property type="component" value="Unassembled WGS sequence"/>
</dbReference>
<dbReference type="SUPFAM" id="SSF54909">
    <property type="entry name" value="Dimeric alpha+beta barrel"/>
    <property type="match status" value="1"/>
</dbReference>
<comment type="caution">
    <text evidence="3">The sequence shown here is derived from an EMBL/GenBank/DDBJ whole genome shotgun (WGS) entry which is preliminary data.</text>
</comment>
<name>A0ABW3FDT3_9HYPH</name>
<dbReference type="PANTHER" id="PTHR35174">
    <property type="entry name" value="BLL7171 PROTEIN-RELATED"/>
    <property type="match status" value="1"/>
</dbReference>
<feature type="domain" description="YCII-related" evidence="2">
    <location>
        <begin position="1"/>
        <end position="115"/>
    </location>
</feature>
<keyword evidence="4" id="KW-1185">Reference proteome</keyword>
<dbReference type="RefSeq" id="WP_377212217.1">
    <property type="nucleotide sequence ID" value="NZ_JBHTJV010000005.1"/>
</dbReference>
<protein>
    <submittedName>
        <fullName evidence="3">YciI family protein</fullName>
    </submittedName>
</protein>